<keyword evidence="3" id="KW-1185">Reference proteome</keyword>
<organism evidence="2 3">
    <name type="scientific">Sediminibacterium ginsengisoli</name>
    <dbReference type="NCBI Taxonomy" id="413434"/>
    <lineage>
        <taxon>Bacteria</taxon>
        <taxon>Pseudomonadati</taxon>
        <taxon>Bacteroidota</taxon>
        <taxon>Chitinophagia</taxon>
        <taxon>Chitinophagales</taxon>
        <taxon>Chitinophagaceae</taxon>
        <taxon>Sediminibacterium</taxon>
    </lineage>
</organism>
<proteinExistence type="predicted"/>
<evidence type="ECO:0000313" key="3">
    <source>
        <dbReference type="Proteomes" id="UP000190888"/>
    </source>
</evidence>
<dbReference type="AlphaFoldDB" id="A0A1T4KA52"/>
<sequence length="168" mass="19171">MKKTDSLKKNNGQHFRVTPDKKAALNEDVVAKNMQAVNNKTQQRNLAANSEVIKRKIAAEARKAENELRKAKLDQQNKRHNEQRKAAADQMLKIVEDIKASSVAFDMDKSWFALDSKRFVVDGRDMTELLHKSFKEKYLTNNGMGYYLGNVKLDGRGIFLSNKDLASR</sequence>
<gene>
    <name evidence="2" type="ORF">SAMN04488132_101557</name>
</gene>
<evidence type="ECO:0000256" key="1">
    <source>
        <dbReference type="SAM" id="Coils"/>
    </source>
</evidence>
<feature type="coiled-coil region" evidence="1">
    <location>
        <begin position="54"/>
        <end position="90"/>
    </location>
</feature>
<evidence type="ECO:0000313" key="2">
    <source>
        <dbReference type="EMBL" id="SJZ39193.1"/>
    </source>
</evidence>
<dbReference type="STRING" id="413434.SAMN04488132_101557"/>
<reference evidence="2 3" key="1">
    <citation type="submission" date="2017-02" db="EMBL/GenBank/DDBJ databases">
        <authorList>
            <person name="Peterson S.W."/>
        </authorList>
    </citation>
    <scope>NUCLEOTIDE SEQUENCE [LARGE SCALE GENOMIC DNA]</scope>
    <source>
        <strain evidence="2 3">DSM 22335</strain>
    </source>
</reference>
<accession>A0A1T4KA52</accession>
<dbReference type="Proteomes" id="UP000190888">
    <property type="component" value="Unassembled WGS sequence"/>
</dbReference>
<protein>
    <submittedName>
        <fullName evidence="2">Uncharacterized protein</fullName>
    </submittedName>
</protein>
<dbReference type="EMBL" id="FUWH01000001">
    <property type="protein sequence ID" value="SJZ39193.1"/>
    <property type="molecule type" value="Genomic_DNA"/>
</dbReference>
<dbReference type="RefSeq" id="WP_139366952.1">
    <property type="nucleotide sequence ID" value="NZ_FUWH01000001.1"/>
</dbReference>
<name>A0A1T4KA52_9BACT</name>
<keyword evidence="1" id="KW-0175">Coiled coil</keyword>